<dbReference type="Pfam" id="PF03466">
    <property type="entry name" value="LysR_substrate"/>
    <property type="match status" value="1"/>
</dbReference>
<evidence type="ECO:0000256" key="2">
    <source>
        <dbReference type="ARBA" id="ARBA00023015"/>
    </source>
</evidence>
<comment type="caution">
    <text evidence="6">The sequence shown here is derived from an EMBL/GenBank/DDBJ whole genome shotgun (WGS) entry which is preliminary data.</text>
</comment>
<dbReference type="GO" id="GO:0006351">
    <property type="term" value="P:DNA-templated transcription"/>
    <property type="evidence" value="ECO:0007669"/>
    <property type="project" value="TreeGrafter"/>
</dbReference>
<dbReference type="InterPro" id="IPR036388">
    <property type="entry name" value="WH-like_DNA-bd_sf"/>
</dbReference>
<dbReference type="Gene3D" id="1.10.10.10">
    <property type="entry name" value="Winged helix-like DNA-binding domain superfamily/Winged helix DNA-binding domain"/>
    <property type="match status" value="1"/>
</dbReference>
<dbReference type="PANTHER" id="PTHR30537">
    <property type="entry name" value="HTH-TYPE TRANSCRIPTIONAL REGULATOR"/>
    <property type="match status" value="1"/>
</dbReference>
<reference evidence="7" key="1">
    <citation type="submission" date="2020-01" db="EMBL/GenBank/DDBJ databases">
        <title>'Steroidobacter agaridevorans' sp. nov., agar-degrading bacteria isolated from rhizosphere soils.</title>
        <authorList>
            <person name="Ikenaga M."/>
            <person name="Kataoka M."/>
            <person name="Murouchi A."/>
            <person name="Katsuragi S."/>
            <person name="Sakai M."/>
        </authorList>
    </citation>
    <scope>NUCLEOTIDE SEQUENCE [LARGE SCALE GENOMIC DNA]</scope>
    <source>
        <strain evidence="7">YU21-B</strain>
    </source>
</reference>
<evidence type="ECO:0000256" key="3">
    <source>
        <dbReference type="ARBA" id="ARBA00023125"/>
    </source>
</evidence>
<dbReference type="InterPro" id="IPR058163">
    <property type="entry name" value="LysR-type_TF_proteobact-type"/>
</dbReference>
<dbReference type="Proteomes" id="UP000445000">
    <property type="component" value="Unassembled WGS sequence"/>
</dbReference>
<comment type="similarity">
    <text evidence="1">Belongs to the LysR transcriptional regulatory family.</text>
</comment>
<evidence type="ECO:0000313" key="7">
    <source>
        <dbReference type="Proteomes" id="UP000445000"/>
    </source>
</evidence>
<dbReference type="GO" id="GO:0043565">
    <property type="term" value="F:sequence-specific DNA binding"/>
    <property type="evidence" value="ECO:0007669"/>
    <property type="project" value="TreeGrafter"/>
</dbReference>
<accession>A0A829YHD3</accession>
<dbReference type="SUPFAM" id="SSF46785">
    <property type="entry name" value="Winged helix' DNA-binding domain"/>
    <property type="match status" value="1"/>
</dbReference>
<protein>
    <submittedName>
        <fullName evidence="6">LysR family transcriptional regulator</fullName>
    </submittedName>
</protein>
<evidence type="ECO:0000256" key="4">
    <source>
        <dbReference type="ARBA" id="ARBA00023163"/>
    </source>
</evidence>
<gene>
    <name evidence="6" type="ORF">GCM10011487_46190</name>
</gene>
<dbReference type="PROSITE" id="PS50931">
    <property type="entry name" value="HTH_LYSR"/>
    <property type="match status" value="1"/>
</dbReference>
<dbReference type="PANTHER" id="PTHR30537:SF3">
    <property type="entry name" value="TRANSCRIPTIONAL REGULATORY PROTEIN"/>
    <property type="match status" value="1"/>
</dbReference>
<dbReference type="InterPro" id="IPR000847">
    <property type="entry name" value="LysR_HTH_N"/>
</dbReference>
<dbReference type="RefSeq" id="WP_161814242.1">
    <property type="nucleotide sequence ID" value="NZ_BLJN01000004.1"/>
</dbReference>
<keyword evidence="7" id="KW-1185">Reference proteome</keyword>
<dbReference type="EMBL" id="BLJN01000004">
    <property type="protein sequence ID" value="GFE82619.1"/>
    <property type="molecule type" value="Genomic_DNA"/>
</dbReference>
<name>A0A829YHD3_9GAMM</name>
<keyword evidence="3" id="KW-0238">DNA-binding</keyword>
<proteinExistence type="inferred from homology"/>
<keyword evidence="2" id="KW-0805">Transcription regulation</keyword>
<dbReference type="Pfam" id="PF00126">
    <property type="entry name" value="HTH_1"/>
    <property type="match status" value="1"/>
</dbReference>
<dbReference type="GO" id="GO:0003700">
    <property type="term" value="F:DNA-binding transcription factor activity"/>
    <property type="evidence" value="ECO:0007669"/>
    <property type="project" value="InterPro"/>
</dbReference>
<evidence type="ECO:0000256" key="1">
    <source>
        <dbReference type="ARBA" id="ARBA00009437"/>
    </source>
</evidence>
<evidence type="ECO:0000259" key="5">
    <source>
        <dbReference type="PROSITE" id="PS50931"/>
    </source>
</evidence>
<keyword evidence="4" id="KW-0804">Transcription</keyword>
<dbReference type="AlphaFoldDB" id="A0A829YHD3"/>
<dbReference type="InterPro" id="IPR005119">
    <property type="entry name" value="LysR_subst-bd"/>
</dbReference>
<dbReference type="InterPro" id="IPR036390">
    <property type="entry name" value="WH_DNA-bd_sf"/>
</dbReference>
<sequence length="306" mass="33623">MGKRLSPHRPIDWDDFRYVLSLADSGSLSQAASALRVNRTTVLRRINAFERKHGVRLFERLPTGYTLTEAGNELLAAARGFESALMQIERKLAGQDLRAEGLVRVTTTDTLLASVLQGPLATFQRKHPGITLDVATSNEIANLSKRDADVAIRPVAEAPEFLVGRRIGAVAFAVYTASTAEEPRSSVKTPGDRWVGPDETLASTSVARWMRAEMPSVRPEIRADSLVSLRELCAAGAGFAALPCYLGDSDARLKRVRPPIPAMTTALWVLTHPNLARTTRVRLLMDHLSAELGRQRPLLEGQRPRM</sequence>
<dbReference type="SUPFAM" id="SSF53850">
    <property type="entry name" value="Periplasmic binding protein-like II"/>
    <property type="match status" value="1"/>
</dbReference>
<evidence type="ECO:0000313" key="6">
    <source>
        <dbReference type="EMBL" id="GFE82619.1"/>
    </source>
</evidence>
<organism evidence="6 7">
    <name type="scientific">Steroidobacter agaridevorans</name>
    <dbReference type="NCBI Taxonomy" id="2695856"/>
    <lineage>
        <taxon>Bacteria</taxon>
        <taxon>Pseudomonadati</taxon>
        <taxon>Pseudomonadota</taxon>
        <taxon>Gammaproteobacteria</taxon>
        <taxon>Steroidobacterales</taxon>
        <taxon>Steroidobacteraceae</taxon>
        <taxon>Steroidobacter</taxon>
    </lineage>
</organism>
<dbReference type="Gene3D" id="3.40.190.290">
    <property type="match status" value="1"/>
</dbReference>
<feature type="domain" description="HTH lysR-type" evidence="5">
    <location>
        <begin position="11"/>
        <end position="68"/>
    </location>
</feature>